<dbReference type="SUPFAM" id="SSF49354">
    <property type="entry name" value="PapD-like"/>
    <property type="match status" value="1"/>
</dbReference>
<dbReference type="GO" id="GO:0031932">
    <property type="term" value="C:TORC2 complex"/>
    <property type="evidence" value="ECO:0007669"/>
    <property type="project" value="InterPro"/>
</dbReference>
<dbReference type="PANTHER" id="PTHR13298">
    <property type="entry name" value="CYTOSOLIC REGULATOR PIANISSIMO"/>
    <property type="match status" value="1"/>
</dbReference>
<dbReference type="Proteomes" id="UP000265618">
    <property type="component" value="Unassembled WGS sequence"/>
</dbReference>
<sequence length="1262" mass="139959">MLQTGIQALASASLVELRYHSLHRSVGLFDSARELLAAILNYEPASVGVCVAHSLVALVANTHLMDDRKQQHMHATVLLRTLCLTCPTLAAQANALDALVCVLLDPRVKGPEGYQSFRYVHDLADQIGHRFLASPRCRCLFSRSSVSRLLYGLTPAIVAQASKDGEGDVARLLVRDHSDEERERERERDRLGNLDSRIRSLHSPSPHTTFSGDMLVPPLLRVARCFSGLIYFTAKQDCFEALGRALSLLALSECGQVPGSCDSLLDLMYSLLGTRQETRQQLLGWVRERDHYRGRGGRGRARELMRGTDKDREKERGQDQETWKGASAPSTDLRQYVTVVSQLFPYTLSDRHNLVNSYLSVVLLSFLKAGLFDVLIRLASAVPPADTSLCLNPPDSHYGMPLPSSPALGMGSLSPSMGRVPVAVQCADVSHEATILVYIILAMADELLPGEYRSQFNAFPRLVSEAASLSDRHSLSFRSALLLRNIQYLREREREKDADPVYGLPRQVDISRVSDSKGKGGGKLCMSVSERVLQESLPGHGVADTQGHSVRHLLVGHMGRKEFLALLKRSGLKQDPYNADWAAVSDLLIGPWQEIEYLELSVRKGVFKALFKYLMDSDKGFFVQALSPASPMLVRTVLDLFTLLGSSDTGVLVLSQSRFGPFLLSCLHAVLQAEETLTHTAEASGAGGAGTSAGQGQGTDSPLSYQNRSPSPGQTPKTPSYALRRSAESEEGLMLSSMGVRTTHARCFFSVINALLLTRRGSDYMMRTSVTIDSRKHTMWGLLSAVSETSRRQYLIRAMTVSLQPSPHTECPATLLEKVLTMSETHVSRATKYLAILHLRTILMVNPCRDTKTWTIGLLNTQLLGARADEVTRTALSCIVEAAQDPATLEVVVNSIDYNIVLSKRDGERGGERDRDRHRRRDSDIGSSLAPVKRTEALLLLLLANTLHNGQIPLVLRNTSDDHLMYKILTTRPRMYVVRPPCGILRPKESASITILIAMPPDTSVSTVADTRFRVDYYAVGDAANSGLASQLREVLERDGGRGNTIMPQIVRGLFSDNKPAHHPRITLPVVIKEGSAPPSAFNTPSPSQARKRGGDRDALSLSMSRGYSHRRGSSVGLGNQESGMYRMTMPPKAGEAERERQREREERCERDRAELERMHRDLEAALMEAETQTQRADSITERLHEVEHAAESERAATAHKMSRLERDRDVLKVKLTDAERERERERTEVKHERERSVEMNERKVAAEMDAMGYKARATRMT</sequence>
<gene>
    <name evidence="3" type="ORF">KIPB_004735</name>
</gene>
<dbReference type="InterPro" id="IPR029451">
    <property type="entry name" value="RICTOR_M"/>
</dbReference>
<feature type="domain" description="MSP" evidence="2">
    <location>
        <begin position="926"/>
        <end position="1073"/>
    </location>
</feature>
<name>A0A9K3CUY6_9EUKA</name>
<comment type="caution">
    <text evidence="3">The sequence shown here is derived from an EMBL/GenBank/DDBJ whole genome shotgun (WGS) entry which is preliminary data.</text>
</comment>
<dbReference type="OrthoDB" id="264603at2759"/>
<dbReference type="PROSITE" id="PS50202">
    <property type="entry name" value="MSP"/>
    <property type="match status" value="1"/>
</dbReference>
<keyword evidence="4" id="KW-1185">Reference proteome</keyword>
<feature type="compositionally biased region" description="Gly residues" evidence="1">
    <location>
        <begin position="685"/>
        <end position="697"/>
    </location>
</feature>
<dbReference type="InterPro" id="IPR013783">
    <property type="entry name" value="Ig-like_fold"/>
</dbReference>
<dbReference type="Pfam" id="PF00635">
    <property type="entry name" value="Motile_Sperm"/>
    <property type="match status" value="1"/>
</dbReference>
<evidence type="ECO:0000256" key="1">
    <source>
        <dbReference type="SAM" id="MobiDB-lite"/>
    </source>
</evidence>
<dbReference type="SMART" id="SM01307">
    <property type="entry name" value="RICTOR_M"/>
    <property type="match status" value="1"/>
</dbReference>
<dbReference type="InterPro" id="IPR028268">
    <property type="entry name" value="Pianissimo_fam"/>
</dbReference>
<dbReference type="AlphaFoldDB" id="A0A9K3CUY6"/>
<feature type="region of interest" description="Disordered" evidence="1">
    <location>
        <begin position="1218"/>
        <end position="1244"/>
    </location>
</feature>
<dbReference type="Gene3D" id="2.60.40.10">
    <property type="entry name" value="Immunoglobulins"/>
    <property type="match status" value="1"/>
</dbReference>
<dbReference type="InterPro" id="IPR008962">
    <property type="entry name" value="PapD-like_sf"/>
</dbReference>
<protein>
    <submittedName>
        <fullName evidence="3">Vesicle-associated membrane-protein-associated protein</fullName>
    </submittedName>
</protein>
<organism evidence="3 4">
    <name type="scientific">Kipferlia bialata</name>
    <dbReference type="NCBI Taxonomy" id="797122"/>
    <lineage>
        <taxon>Eukaryota</taxon>
        <taxon>Metamonada</taxon>
        <taxon>Carpediemonas-like organisms</taxon>
        <taxon>Kipferlia</taxon>
    </lineage>
</organism>
<feature type="compositionally biased region" description="Basic and acidic residues" evidence="1">
    <location>
        <begin position="300"/>
        <end position="322"/>
    </location>
</feature>
<evidence type="ECO:0000259" key="2">
    <source>
        <dbReference type="PROSITE" id="PS50202"/>
    </source>
</evidence>
<accession>A0A9K3CUY6</accession>
<reference evidence="3 4" key="1">
    <citation type="journal article" date="2018" name="PLoS ONE">
        <title>The draft genome of Kipferlia bialata reveals reductive genome evolution in fornicate parasites.</title>
        <authorList>
            <person name="Tanifuji G."/>
            <person name="Takabayashi S."/>
            <person name="Kume K."/>
            <person name="Takagi M."/>
            <person name="Nakayama T."/>
            <person name="Kamikawa R."/>
            <person name="Inagaki Y."/>
            <person name="Hashimoto T."/>
        </authorList>
    </citation>
    <scope>NUCLEOTIDE SEQUENCE [LARGE SCALE GENOMIC DNA]</scope>
    <source>
        <strain evidence="3">NY0173</strain>
    </source>
</reference>
<feature type="region of interest" description="Disordered" evidence="1">
    <location>
        <begin position="907"/>
        <end position="926"/>
    </location>
</feature>
<evidence type="ECO:0000313" key="3">
    <source>
        <dbReference type="EMBL" id="GIQ83417.1"/>
    </source>
</evidence>
<proteinExistence type="predicted"/>
<feature type="compositionally biased region" description="Basic and acidic residues" evidence="1">
    <location>
        <begin position="1135"/>
        <end position="1153"/>
    </location>
</feature>
<feature type="region of interest" description="Disordered" evidence="1">
    <location>
        <begin position="1075"/>
        <end position="1153"/>
    </location>
</feature>
<dbReference type="PANTHER" id="PTHR13298:SF11">
    <property type="entry name" value="RAPAMYCIN-INSENSITIVE COMPANION OF MTOR"/>
    <property type="match status" value="1"/>
</dbReference>
<feature type="region of interest" description="Disordered" evidence="1">
    <location>
        <begin position="293"/>
        <end position="327"/>
    </location>
</feature>
<dbReference type="InterPro" id="IPR000535">
    <property type="entry name" value="MSP_dom"/>
</dbReference>
<feature type="compositionally biased region" description="Polar residues" evidence="1">
    <location>
        <begin position="700"/>
        <end position="718"/>
    </location>
</feature>
<evidence type="ECO:0000313" key="4">
    <source>
        <dbReference type="Proteomes" id="UP000265618"/>
    </source>
</evidence>
<dbReference type="EMBL" id="BDIP01001041">
    <property type="protein sequence ID" value="GIQ83417.1"/>
    <property type="molecule type" value="Genomic_DNA"/>
</dbReference>
<feature type="non-terminal residue" evidence="3">
    <location>
        <position position="1"/>
    </location>
</feature>
<dbReference type="GO" id="GO:0038203">
    <property type="term" value="P:TORC2 signaling"/>
    <property type="evidence" value="ECO:0007669"/>
    <property type="project" value="TreeGrafter"/>
</dbReference>
<feature type="region of interest" description="Disordered" evidence="1">
    <location>
        <begin position="682"/>
        <end position="723"/>
    </location>
</feature>